<comment type="caution">
    <text evidence="2">The sequence shown here is derived from an EMBL/GenBank/DDBJ whole genome shotgun (WGS) entry which is preliminary data.</text>
</comment>
<reference evidence="2 3" key="1">
    <citation type="submission" date="2019-10" db="EMBL/GenBank/DDBJ databases">
        <title>Sequencing and Assembly of Multiple Reported Metal-Biooxidizing Members of the Extremely Thermoacidophilic Archaeal Family Sulfolobaceae.</title>
        <authorList>
            <person name="Counts J.A."/>
            <person name="Kelly R.M."/>
        </authorList>
    </citation>
    <scope>NUCLEOTIDE SEQUENCE [LARGE SCALE GENOMIC DNA]</scope>
    <source>
        <strain evidence="2 3">DSM 6482</strain>
    </source>
</reference>
<keyword evidence="1" id="KW-0472">Membrane</keyword>
<dbReference type="InterPro" id="IPR009844">
    <property type="entry name" value="DUF1404"/>
</dbReference>
<feature type="transmembrane region" description="Helical" evidence="1">
    <location>
        <begin position="84"/>
        <end position="104"/>
    </location>
</feature>
<feature type="transmembrane region" description="Helical" evidence="1">
    <location>
        <begin position="141"/>
        <end position="164"/>
    </location>
</feature>
<sequence>MLIETFLRTKEEVMIMREIFAEDRKEDHKVWKLTYPLAITIILSMVNPLTEALETQQEWLFMTSHYLLAISGFLLTYKLIKGKELLIIPAAAIAIVWHLPYFYAMAGSMTLFRIMCDVSMVAVGMLIGISTSSMSTLKWLVLFVLWMIVDTIFSIFLLLQFPAYSNSVYSFSPFNLNQEVSTAVAMWIVMSVIIAFVLGNFLRKLLF</sequence>
<accession>A0A6A9QI48</accession>
<evidence type="ECO:0000256" key="1">
    <source>
        <dbReference type="SAM" id="Phobius"/>
    </source>
</evidence>
<gene>
    <name evidence="2" type="ORF">GC250_05730</name>
</gene>
<name>A0A6A9QI48_SULME</name>
<feature type="transmembrane region" description="Helical" evidence="1">
    <location>
        <begin position="33"/>
        <end position="53"/>
    </location>
</feature>
<feature type="transmembrane region" description="Helical" evidence="1">
    <location>
        <begin position="184"/>
        <end position="202"/>
    </location>
</feature>
<dbReference type="AlphaFoldDB" id="A0A6A9QI48"/>
<proteinExistence type="predicted"/>
<protein>
    <submittedName>
        <fullName evidence="2">DUF1404 domain-containing protein</fullName>
    </submittedName>
</protein>
<evidence type="ECO:0000313" key="3">
    <source>
        <dbReference type="Proteomes" id="UP000470772"/>
    </source>
</evidence>
<feature type="transmembrane region" description="Helical" evidence="1">
    <location>
        <begin position="110"/>
        <end position="129"/>
    </location>
</feature>
<keyword evidence="1" id="KW-0812">Transmembrane</keyword>
<feature type="transmembrane region" description="Helical" evidence="1">
    <location>
        <begin position="59"/>
        <end position="77"/>
    </location>
</feature>
<organism evidence="2 3">
    <name type="scientific">Sulfuracidifex metallicus DSM 6482 = JCM 9184</name>
    <dbReference type="NCBI Taxonomy" id="523847"/>
    <lineage>
        <taxon>Archaea</taxon>
        <taxon>Thermoproteota</taxon>
        <taxon>Thermoprotei</taxon>
        <taxon>Sulfolobales</taxon>
        <taxon>Sulfolobaceae</taxon>
        <taxon>Sulfuracidifex</taxon>
    </lineage>
</organism>
<keyword evidence="3" id="KW-1185">Reference proteome</keyword>
<dbReference type="EMBL" id="WGGD01000005">
    <property type="protein sequence ID" value="MUN28947.1"/>
    <property type="molecule type" value="Genomic_DNA"/>
</dbReference>
<dbReference type="Proteomes" id="UP000470772">
    <property type="component" value="Unassembled WGS sequence"/>
</dbReference>
<dbReference type="Pfam" id="PF07185">
    <property type="entry name" value="DUF1404"/>
    <property type="match status" value="1"/>
</dbReference>
<evidence type="ECO:0000313" key="2">
    <source>
        <dbReference type="EMBL" id="MUN28947.1"/>
    </source>
</evidence>
<keyword evidence="1" id="KW-1133">Transmembrane helix</keyword>